<gene>
    <name evidence="2" type="ORF">ILEXP_LOCUS4886</name>
</gene>
<evidence type="ECO:0000256" key="1">
    <source>
        <dbReference type="SAM" id="MobiDB-lite"/>
    </source>
</evidence>
<dbReference type="CDD" id="cd02645">
    <property type="entry name" value="R3H_AAA"/>
    <property type="match status" value="1"/>
</dbReference>
<feature type="region of interest" description="Disordered" evidence="1">
    <location>
        <begin position="86"/>
        <end position="105"/>
    </location>
</feature>
<protein>
    <submittedName>
        <fullName evidence="2">Uncharacterized protein</fullName>
    </submittedName>
</protein>
<dbReference type="AlphaFoldDB" id="A0ABC8R2P9"/>
<comment type="caution">
    <text evidence="2">The sequence shown here is derived from an EMBL/GenBank/DDBJ whole genome shotgun (WGS) entry which is preliminary data.</text>
</comment>
<dbReference type="InterPro" id="IPR034081">
    <property type="entry name" value="R3H_AAA"/>
</dbReference>
<dbReference type="Proteomes" id="UP001642360">
    <property type="component" value="Unassembled WGS sequence"/>
</dbReference>
<proteinExistence type="predicted"/>
<organism evidence="2 3">
    <name type="scientific">Ilex paraguariensis</name>
    <name type="common">yerba mate</name>
    <dbReference type="NCBI Taxonomy" id="185542"/>
    <lineage>
        <taxon>Eukaryota</taxon>
        <taxon>Viridiplantae</taxon>
        <taxon>Streptophyta</taxon>
        <taxon>Embryophyta</taxon>
        <taxon>Tracheophyta</taxon>
        <taxon>Spermatophyta</taxon>
        <taxon>Magnoliopsida</taxon>
        <taxon>eudicotyledons</taxon>
        <taxon>Gunneridae</taxon>
        <taxon>Pentapetalae</taxon>
        <taxon>asterids</taxon>
        <taxon>campanulids</taxon>
        <taxon>Aquifoliales</taxon>
        <taxon>Aquifoliaceae</taxon>
        <taxon>Ilex</taxon>
    </lineage>
</organism>
<keyword evidence="3" id="KW-1185">Reference proteome</keyword>
<evidence type="ECO:0000313" key="2">
    <source>
        <dbReference type="EMBL" id="CAK9137850.1"/>
    </source>
</evidence>
<reference evidence="2 3" key="1">
    <citation type="submission" date="2024-02" db="EMBL/GenBank/DDBJ databases">
        <authorList>
            <person name="Vignale AGUSTIN F."/>
            <person name="Sosa J E."/>
            <person name="Modenutti C."/>
        </authorList>
    </citation>
    <scope>NUCLEOTIDE SEQUENCE [LARGE SCALE GENOMIC DNA]</scope>
</reference>
<sequence>MVLEARIAVEQIVIPKGEPVELLPRPSNIILLQKDLIRKYNLQSERVGSESDIRLRILPFQSMEDEDTQTSERTEADNEFDELFNVNAEANGSPNTLEKLPFLPD</sequence>
<evidence type="ECO:0000313" key="3">
    <source>
        <dbReference type="Proteomes" id="UP001642360"/>
    </source>
</evidence>
<dbReference type="EMBL" id="CAUOFW020000837">
    <property type="protein sequence ID" value="CAK9137850.1"/>
    <property type="molecule type" value="Genomic_DNA"/>
</dbReference>
<accession>A0ABC8R2P9</accession>
<name>A0ABC8R2P9_9AQUA</name>